<organism evidence="3 4">
    <name type="scientific">Jiangella mangrovi</name>
    <dbReference type="NCBI Taxonomy" id="1524084"/>
    <lineage>
        <taxon>Bacteria</taxon>
        <taxon>Bacillati</taxon>
        <taxon>Actinomycetota</taxon>
        <taxon>Actinomycetes</taxon>
        <taxon>Jiangellales</taxon>
        <taxon>Jiangellaceae</taxon>
        <taxon>Jiangella</taxon>
    </lineage>
</organism>
<name>A0A7W9GNR4_9ACTN</name>
<evidence type="ECO:0000256" key="2">
    <source>
        <dbReference type="ARBA" id="ARBA00023002"/>
    </source>
</evidence>
<dbReference type="AlphaFoldDB" id="A0A7W9GNR4"/>
<dbReference type="Pfam" id="PF13561">
    <property type="entry name" value="adh_short_C2"/>
    <property type="match status" value="1"/>
</dbReference>
<dbReference type="PRINTS" id="PR00081">
    <property type="entry name" value="GDHRDH"/>
</dbReference>
<sequence length="268" mass="26916">MSEVRVSDGVVLAPRYRGRVALVTGAASGIGAATAARLAAEGAHVVLADVDEDAVGAAAGSAAEAASASGFGGGASSVVLDVADADGWAGVAGRLAGSHGRLDLLHSNAAIAVISPADELAIADWDRQVAVNLTATFLAVRSLAGLLRASRGSIVLTSSVHAHRGLPGRPAYAATKGALLSLGRQLAADYGPELRVNTVVPGPILSPAWDEVTDTDRERSIRATTLERFGRPDEVASVVAFLGSDDASYVTGASLVVDGGWSVTADSA</sequence>
<dbReference type="Gene3D" id="3.40.50.720">
    <property type="entry name" value="NAD(P)-binding Rossmann-like Domain"/>
    <property type="match status" value="1"/>
</dbReference>
<dbReference type="PROSITE" id="PS00061">
    <property type="entry name" value="ADH_SHORT"/>
    <property type="match status" value="1"/>
</dbReference>
<dbReference type="CDD" id="cd05233">
    <property type="entry name" value="SDR_c"/>
    <property type="match status" value="1"/>
</dbReference>
<comment type="similarity">
    <text evidence="1">Belongs to the short-chain dehydrogenases/reductases (SDR) family.</text>
</comment>
<dbReference type="SUPFAM" id="SSF51735">
    <property type="entry name" value="NAD(P)-binding Rossmann-fold domains"/>
    <property type="match status" value="1"/>
</dbReference>
<dbReference type="FunFam" id="3.40.50.720:FF:000084">
    <property type="entry name" value="Short-chain dehydrogenase reductase"/>
    <property type="match status" value="1"/>
</dbReference>
<keyword evidence="2" id="KW-0560">Oxidoreductase</keyword>
<dbReference type="EMBL" id="JACHMM010000001">
    <property type="protein sequence ID" value="MBB5787059.1"/>
    <property type="molecule type" value="Genomic_DNA"/>
</dbReference>
<proteinExistence type="inferred from homology"/>
<keyword evidence="4" id="KW-1185">Reference proteome</keyword>
<accession>A0A7W9GNR4</accession>
<dbReference type="GO" id="GO:0016491">
    <property type="term" value="F:oxidoreductase activity"/>
    <property type="evidence" value="ECO:0007669"/>
    <property type="project" value="UniProtKB-KW"/>
</dbReference>
<protein>
    <submittedName>
        <fullName evidence="3">NAD(P)-dependent dehydrogenase (Short-subunit alcohol dehydrogenase family)</fullName>
    </submittedName>
</protein>
<reference evidence="3 4" key="1">
    <citation type="submission" date="2020-08" db="EMBL/GenBank/DDBJ databases">
        <title>Sequencing the genomes of 1000 actinobacteria strains.</title>
        <authorList>
            <person name="Klenk H.-P."/>
        </authorList>
    </citation>
    <scope>NUCLEOTIDE SEQUENCE [LARGE SCALE GENOMIC DNA]</scope>
    <source>
        <strain evidence="3 4">DSM 102122</strain>
    </source>
</reference>
<dbReference type="PRINTS" id="PR00080">
    <property type="entry name" value="SDRFAMILY"/>
</dbReference>
<dbReference type="PANTHER" id="PTHR24321">
    <property type="entry name" value="DEHYDROGENASES, SHORT CHAIN"/>
    <property type="match status" value="1"/>
</dbReference>
<dbReference type="InterPro" id="IPR036291">
    <property type="entry name" value="NAD(P)-bd_dom_sf"/>
</dbReference>
<dbReference type="InterPro" id="IPR020904">
    <property type="entry name" value="Sc_DH/Rdtase_CS"/>
</dbReference>
<evidence type="ECO:0000313" key="4">
    <source>
        <dbReference type="Proteomes" id="UP000542813"/>
    </source>
</evidence>
<evidence type="ECO:0000313" key="3">
    <source>
        <dbReference type="EMBL" id="MBB5787059.1"/>
    </source>
</evidence>
<dbReference type="Proteomes" id="UP000542813">
    <property type="component" value="Unassembled WGS sequence"/>
</dbReference>
<dbReference type="InterPro" id="IPR002347">
    <property type="entry name" value="SDR_fam"/>
</dbReference>
<gene>
    <name evidence="3" type="ORF">HD601_001634</name>
</gene>
<evidence type="ECO:0000256" key="1">
    <source>
        <dbReference type="ARBA" id="ARBA00006484"/>
    </source>
</evidence>
<dbReference type="PANTHER" id="PTHR24321:SF8">
    <property type="entry name" value="ESTRADIOL 17-BETA-DEHYDROGENASE 8-RELATED"/>
    <property type="match status" value="1"/>
</dbReference>
<comment type="caution">
    <text evidence="3">The sequence shown here is derived from an EMBL/GenBank/DDBJ whole genome shotgun (WGS) entry which is preliminary data.</text>
</comment>
<dbReference type="RefSeq" id="WP_221440696.1">
    <property type="nucleotide sequence ID" value="NZ_JACHMM010000001.1"/>
</dbReference>